<proteinExistence type="inferred from homology"/>
<evidence type="ECO:0000313" key="16">
    <source>
        <dbReference type="Proteomes" id="UP000069272"/>
    </source>
</evidence>
<keyword evidence="10" id="KW-0862">Zinc</keyword>
<keyword evidence="5" id="KW-0645">Protease</keyword>
<dbReference type="STRING" id="7167.A0A182FS88"/>
<keyword evidence="13" id="KW-0539">Nucleus</keyword>
<evidence type="ECO:0000256" key="3">
    <source>
        <dbReference type="ARBA" id="ARBA00010724"/>
    </source>
</evidence>
<dbReference type="GO" id="GO:0004222">
    <property type="term" value="F:metalloendopeptidase activity"/>
    <property type="evidence" value="ECO:0007669"/>
    <property type="project" value="InterPro"/>
</dbReference>
<dbReference type="InterPro" id="IPR006642">
    <property type="entry name" value="Rad18_UBZ4"/>
</dbReference>
<dbReference type="Pfam" id="PF10263">
    <property type="entry name" value="SprT-like"/>
    <property type="match status" value="1"/>
</dbReference>
<dbReference type="GO" id="GO:0008270">
    <property type="term" value="F:zinc ion binding"/>
    <property type="evidence" value="ECO:0007669"/>
    <property type="project" value="UniProtKB-KW"/>
</dbReference>
<dbReference type="PANTHER" id="PTHR21220:SF0">
    <property type="entry name" value="DNA-DEPENDENT METALLOPROTEASE SPRTN"/>
    <property type="match status" value="1"/>
</dbReference>
<dbReference type="GO" id="GO:0003697">
    <property type="term" value="F:single-stranded DNA binding"/>
    <property type="evidence" value="ECO:0007669"/>
    <property type="project" value="InterPro"/>
</dbReference>
<comment type="subcellular location">
    <subcellularLocation>
        <location evidence="2">Chromosome</location>
    </subcellularLocation>
    <subcellularLocation>
        <location evidence="1">Nucleus</location>
    </subcellularLocation>
</comment>
<accession>A0A182FS88</accession>
<keyword evidence="6" id="KW-0479">Metal-binding</keyword>
<keyword evidence="11" id="KW-0482">Metalloprotease</keyword>
<dbReference type="PANTHER" id="PTHR21220">
    <property type="entry name" value="DNA-DEPENDENT METALLOPROTEASE SPRTN"/>
    <property type="match status" value="1"/>
</dbReference>
<dbReference type="GeneID" id="118459471"/>
<evidence type="ECO:0000313" key="15">
    <source>
        <dbReference type="EnsemblMetazoa" id="AALB009415-PA"/>
    </source>
</evidence>
<evidence type="ECO:0000256" key="13">
    <source>
        <dbReference type="ARBA" id="ARBA00023242"/>
    </source>
</evidence>
<keyword evidence="8" id="KW-0863">Zinc-finger</keyword>
<dbReference type="InterPro" id="IPR055220">
    <property type="entry name" value="SPRTN_ZBD"/>
</dbReference>
<evidence type="ECO:0000256" key="6">
    <source>
        <dbReference type="ARBA" id="ARBA00022723"/>
    </source>
</evidence>
<evidence type="ECO:0000256" key="9">
    <source>
        <dbReference type="ARBA" id="ARBA00022801"/>
    </source>
</evidence>
<reference evidence="15" key="2">
    <citation type="submission" date="2022-08" db="UniProtKB">
        <authorList>
            <consortium name="EnsemblMetazoa"/>
        </authorList>
    </citation>
    <scope>IDENTIFICATION</scope>
    <source>
        <strain evidence="15">STECLA/ALBI9_A</strain>
    </source>
</reference>
<keyword evidence="16" id="KW-1185">Reference proteome</keyword>
<evidence type="ECO:0000256" key="8">
    <source>
        <dbReference type="ARBA" id="ARBA00022771"/>
    </source>
</evidence>
<dbReference type="RefSeq" id="XP_035778776.1">
    <property type="nucleotide sequence ID" value="XM_035922883.1"/>
</dbReference>
<dbReference type="SMART" id="SM00731">
    <property type="entry name" value="SprT"/>
    <property type="match status" value="1"/>
</dbReference>
<evidence type="ECO:0000256" key="7">
    <source>
        <dbReference type="ARBA" id="ARBA00022763"/>
    </source>
</evidence>
<dbReference type="GO" id="GO:0005694">
    <property type="term" value="C:chromosome"/>
    <property type="evidence" value="ECO:0007669"/>
    <property type="project" value="UniProtKB-SubCell"/>
</dbReference>
<dbReference type="VEuPathDB" id="VectorBase:AALB009415"/>
<evidence type="ECO:0000256" key="1">
    <source>
        <dbReference type="ARBA" id="ARBA00004123"/>
    </source>
</evidence>
<dbReference type="InterPro" id="IPR006640">
    <property type="entry name" value="SprT-like_domain"/>
</dbReference>
<keyword evidence="12" id="KW-0234">DNA repair</keyword>
<dbReference type="GO" id="GO:0006281">
    <property type="term" value="P:DNA repair"/>
    <property type="evidence" value="ECO:0007669"/>
    <property type="project" value="UniProtKB-KW"/>
</dbReference>
<comment type="similarity">
    <text evidence="3">Belongs to the Spartan family.</text>
</comment>
<evidence type="ECO:0000256" key="4">
    <source>
        <dbReference type="ARBA" id="ARBA00022454"/>
    </source>
</evidence>
<name>A0A182FS88_ANOAL</name>
<protein>
    <recommendedName>
        <fullName evidence="14">Protein with SprT-like domain at the N terminus</fullName>
    </recommendedName>
</protein>
<evidence type="ECO:0000256" key="11">
    <source>
        <dbReference type="ARBA" id="ARBA00023049"/>
    </source>
</evidence>
<dbReference type="GO" id="GO:0031593">
    <property type="term" value="F:polyubiquitin modification-dependent protein binding"/>
    <property type="evidence" value="ECO:0007669"/>
    <property type="project" value="TreeGrafter"/>
</dbReference>
<dbReference type="GO" id="GO:0005634">
    <property type="term" value="C:nucleus"/>
    <property type="evidence" value="ECO:0007669"/>
    <property type="project" value="UniProtKB-SubCell"/>
</dbReference>
<dbReference type="SMART" id="SM00734">
    <property type="entry name" value="ZnF_Rad18"/>
    <property type="match status" value="1"/>
</dbReference>
<dbReference type="KEGG" id="aali:118459471"/>
<organism evidence="15 16">
    <name type="scientific">Anopheles albimanus</name>
    <name type="common">New world malaria mosquito</name>
    <dbReference type="NCBI Taxonomy" id="7167"/>
    <lineage>
        <taxon>Eukaryota</taxon>
        <taxon>Metazoa</taxon>
        <taxon>Ecdysozoa</taxon>
        <taxon>Arthropoda</taxon>
        <taxon>Hexapoda</taxon>
        <taxon>Insecta</taxon>
        <taxon>Pterygota</taxon>
        <taxon>Neoptera</taxon>
        <taxon>Endopterygota</taxon>
        <taxon>Diptera</taxon>
        <taxon>Nematocera</taxon>
        <taxon>Culicoidea</taxon>
        <taxon>Culicidae</taxon>
        <taxon>Anophelinae</taxon>
        <taxon>Anopheles</taxon>
    </lineage>
</organism>
<dbReference type="AlphaFoldDB" id="A0A182FS88"/>
<evidence type="ECO:0000256" key="12">
    <source>
        <dbReference type="ARBA" id="ARBA00023204"/>
    </source>
</evidence>
<dbReference type="GO" id="GO:0006508">
    <property type="term" value="P:proteolysis"/>
    <property type="evidence" value="ECO:0007669"/>
    <property type="project" value="UniProtKB-KW"/>
</dbReference>
<keyword evidence="9" id="KW-0378">Hydrolase</keyword>
<evidence type="ECO:0000256" key="10">
    <source>
        <dbReference type="ARBA" id="ARBA00022833"/>
    </source>
</evidence>
<evidence type="ECO:0000256" key="14">
    <source>
        <dbReference type="ARBA" id="ARBA00030396"/>
    </source>
</evidence>
<reference evidence="15 16" key="1">
    <citation type="journal article" date="2017" name="G3 (Bethesda)">
        <title>The Physical Genome Mapping of Anopheles albimanus Corrected Scaffold Misassemblies and Identified Interarm Rearrangements in Genus Anopheles.</title>
        <authorList>
            <person name="Artemov G.N."/>
            <person name="Peery A.N."/>
            <person name="Jiang X."/>
            <person name="Tu Z."/>
            <person name="Stegniy V.N."/>
            <person name="Sharakhova M.V."/>
            <person name="Sharakhov I.V."/>
        </authorList>
    </citation>
    <scope>NUCLEOTIDE SEQUENCE [LARGE SCALE GENOMIC DNA]</scope>
    <source>
        <strain evidence="15 16">ALBI9_A</strain>
    </source>
</reference>
<evidence type="ECO:0000256" key="5">
    <source>
        <dbReference type="ARBA" id="ARBA00022670"/>
    </source>
</evidence>
<dbReference type="VEuPathDB" id="VectorBase:AALB20_030334"/>
<dbReference type="Proteomes" id="UP000069272">
    <property type="component" value="Chromosome 2R"/>
</dbReference>
<dbReference type="InterPro" id="IPR044245">
    <property type="entry name" value="Spartan"/>
</dbReference>
<dbReference type="EnsemblMetazoa" id="AALB009415-RA">
    <property type="protein sequence ID" value="AALB009415-PA"/>
    <property type="gene ID" value="AALB009415"/>
</dbReference>
<dbReference type="Pfam" id="PF22934">
    <property type="entry name" value="SPRTN_ZBD"/>
    <property type="match status" value="1"/>
</dbReference>
<sequence length="484" mass="55247">MAEDEDLALAKTLQAQFDQELLEISSDDDVCFVDSVERDHQLAVKLQAKYETEAVHLLSDSDDDIIIQASSIDGSGASQYPVKREIKDENDPASGAKMFRAEPADLNAREYFIEELQTWVDPECNFEWKFIEVLPDIRALFDKLDALYFQSRFKSKNFNIVWLDTMGASCTNRNFNDEHGRYTIALNAPLLALRPRIEIISVILHEMIHAFLKLEKIIEPDNGHGDNFRKIMIFLNKMLQTNISFSHKLYNTNMLCRTQWYRCTGICHNYKPFHGIVRSPEGPPSLHNEWWKEHSDSCGGTYYKIYEMSKIINEEVSTRYAVNVRYMLPKRENIRGRFKTKLPVKESFDLTADTPRLIASAESADVITLDATDTPSQATSNSCKVADSFIAHFNRSIAFSRDSCEMQCPVCQERVKRKLFDNHIDGCKGFVRNVSWKRSSSGKIVQNGLLELKATPGLDASTPSPPSTSSAFGNYQQIKRKRFG</sequence>
<dbReference type="OrthoDB" id="5236983at2759"/>
<evidence type="ECO:0000256" key="2">
    <source>
        <dbReference type="ARBA" id="ARBA00004286"/>
    </source>
</evidence>
<keyword evidence="7" id="KW-0227">DNA damage</keyword>
<keyword evidence="4" id="KW-0158">Chromosome</keyword>